<dbReference type="Pfam" id="PF11042">
    <property type="entry name" value="DUF2750"/>
    <property type="match status" value="1"/>
</dbReference>
<dbReference type="Proteomes" id="UP000184509">
    <property type="component" value="Unassembled WGS sequence"/>
</dbReference>
<evidence type="ECO:0000313" key="1">
    <source>
        <dbReference type="EMBL" id="SHF08144.1"/>
    </source>
</evidence>
<proteinExistence type="predicted"/>
<dbReference type="EMBL" id="FQTV01000005">
    <property type="protein sequence ID" value="SHF08144.1"/>
    <property type="molecule type" value="Genomic_DNA"/>
</dbReference>
<dbReference type="RefSeq" id="WP_073400188.1">
    <property type="nucleotide sequence ID" value="NZ_FQTV01000005.1"/>
</dbReference>
<name>A0A1M4YQR8_9BACE</name>
<dbReference type="AlphaFoldDB" id="A0A1M4YQR8"/>
<reference evidence="1 2" key="1">
    <citation type="submission" date="2016-11" db="EMBL/GenBank/DDBJ databases">
        <authorList>
            <person name="Jaros S."/>
            <person name="Januszkiewicz K."/>
            <person name="Wedrychowicz H."/>
        </authorList>
    </citation>
    <scope>NUCLEOTIDE SEQUENCE [LARGE SCALE GENOMIC DNA]</scope>
    <source>
        <strain evidence="1 2">DSM 26991</strain>
    </source>
</reference>
<evidence type="ECO:0000313" key="2">
    <source>
        <dbReference type="Proteomes" id="UP000184509"/>
    </source>
</evidence>
<gene>
    <name evidence="1" type="ORF">SAMN05444405_10554</name>
</gene>
<dbReference type="InterPro" id="IPR021284">
    <property type="entry name" value="DUF2750"/>
</dbReference>
<dbReference type="OrthoDB" id="2936081at2"/>
<sequence length="129" mass="15083">MKITNKEIEAVSQLEAFQRYEYFIKRVADSEKMYTLVDENGTFAIADIENSAVLSVWSASEFAEENVVDEWRSFSVKEITLEEFEEEIIDMIEKNNWVMNVFSIKGKSGFIVDINEFAKDLSIEMQKYH</sequence>
<dbReference type="STRING" id="1297750.SAMN05444405_10554"/>
<accession>A0A1M4YQR8</accession>
<organism evidence="1 2">
    <name type="scientific">Bacteroides luti</name>
    <dbReference type="NCBI Taxonomy" id="1297750"/>
    <lineage>
        <taxon>Bacteria</taxon>
        <taxon>Pseudomonadati</taxon>
        <taxon>Bacteroidota</taxon>
        <taxon>Bacteroidia</taxon>
        <taxon>Bacteroidales</taxon>
        <taxon>Bacteroidaceae</taxon>
        <taxon>Bacteroides</taxon>
    </lineage>
</organism>
<evidence type="ECO:0008006" key="3">
    <source>
        <dbReference type="Google" id="ProtNLM"/>
    </source>
</evidence>
<keyword evidence="2" id="KW-1185">Reference proteome</keyword>
<protein>
    <recommendedName>
        <fullName evidence="3">DUF2750 domain-containing protein</fullName>
    </recommendedName>
</protein>